<gene>
    <name evidence="3" type="ORF">Tc00.1047053506477.40</name>
</gene>
<dbReference type="Gene3D" id="3.40.50.1440">
    <property type="entry name" value="Tubulin/FtsZ, GTPase domain"/>
    <property type="match status" value="1"/>
</dbReference>
<evidence type="ECO:0000256" key="1">
    <source>
        <dbReference type="SAM" id="MobiDB-lite"/>
    </source>
</evidence>
<feature type="compositionally biased region" description="Basic and acidic residues" evidence="1">
    <location>
        <begin position="227"/>
        <end position="236"/>
    </location>
</feature>
<dbReference type="InParanoid" id="Q4D5R0"/>
<dbReference type="KEGG" id="tcr:506477.40"/>
<dbReference type="eggNOG" id="ENOG502QSGH">
    <property type="taxonomic scope" value="Eukaryota"/>
</dbReference>
<comment type="caution">
    <text evidence="3">The sequence shown here is derived from an EMBL/GenBank/DDBJ whole genome shotgun (WGS) entry which is preliminary data.</text>
</comment>
<dbReference type="GO" id="GO:0005737">
    <property type="term" value="C:cytoplasm"/>
    <property type="evidence" value="ECO:0007669"/>
    <property type="project" value="TreeGrafter"/>
</dbReference>
<keyword evidence="4" id="KW-1185">Reference proteome</keyword>
<sequence length="718" mass="80344">MTVSFFISIFVCVFFSLFFCAVYCLNNFLGACVCVYIFFFECSLLLASCCVWEKMHSTAFLLLFLVVVVFFPPFVFRDGLAKKHTETVVGERLPCVMAAEREVITVALGNYASLVAAQWANGTTEYDTTRRTLYAERRVGAVWGGELTQQRTGATVRVPRLILLDAPHATRMKFPRRRIHRDTNLKEAQEADRGHTPGAMNCPTTADFFSSDSSNSHSDDNDNDNNGGEKQERGEVEEMPSFSSSTDQRHHGRTFSPSGVAAHETFNSVRQIKRELFNERDELVPWWQYIRSGVSANCVHVLHPLHPLGGAAADVPLLHSFGFGMSQLSSTHSNDMAEVMGSIRQQLEEADSLQGVQCFLDGDSAFGGAACNVMEEFWEDAGHKIPAVFFACFQPLPEETMTPGSDVDFADRRRDELCLNRLLAASHLTRQDRAVYIPLELEYWKTSFAEHTTLGMNVPSWLQNDIATAQLVAMAADTALYGIRDDGSVNTTRGSGPSFYMHDWQEAVRPTRTLRVAAALAAVPLRVYDANAPKNDLWDFLHRYPLLTTSPVANNGFFTPLTHPINFEFQTEAGRVLGHALTMRGAGKLLDLTYPRQEALLRYGLPLRTANYLPLVTGNSYPISSTFPQDFVLPRDILASGALDGIDVGSHVVSTFGSAPMIQGILTDAEKVLHCRRHLYEDAYCMEKDEWKEVIEDVLQMRDDYDHRDNEADEEELE</sequence>
<reference evidence="3 4" key="1">
    <citation type="journal article" date="2005" name="Science">
        <title>The genome sequence of Trypanosoma cruzi, etiologic agent of Chagas disease.</title>
        <authorList>
            <person name="El-Sayed N.M."/>
            <person name="Myler P.J."/>
            <person name="Bartholomeu D.C."/>
            <person name="Nilsson D."/>
            <person name="Aggarwal G."/>
            <person name="Tran A.N."/>
            <person name="Ghedin E."/>
            <person name="Worthey E.A."/>
            <person name="Delcher A.L."/>
            <person name="Blandin G."/>
            <person name="Westenberger S.J."/>
            <person name="Caler E."/>
            <person name="Cerqueira G.C."/>
            <person name="Branche C."/>
            <person name="Haas B."/>
            <person name="Anupama A."/>
            <person name="Arner E."/>
            <person name="Aslund L."/>
            <person name="Attipoe P."/>
            <person name="Bontempi E."/>
            <person name="Bringaud F."/>
            <person name="Burton P."/>
            <person name="Cadag E."/>
            <person name="Campbell D.A."/>
            <person name="Carrington M."/>
            <person name="Crabtree J."/>
            <person name="Darban H."/>
            <person name="da Silveira J.F."/>
            <person name="de Jong P."/>
            <person name="Edwards K."/>
            <person name="Englund P.T."/>
            <person name="Fazelina G."/>
            <person name="Feldblyum T."/>
            <person name="Ferella M."/>
            <person name="Frasch A.C."/>
            <person name="Gull K."/>
            <person name="Horn D."/>
            <person name="Hou L."/>
            <person name="Huang Y."/>
            <person name="Kindlund E."/>
            <person name="Klingbeil M."/>
            <person name="Kluge S."/>
            <person name="Koo H."/>
            <person name="Lacerda D."/>
            <person name="Levin M.J."/>
            <person name="Lorenzi H."/>
            <person name="Louie T."/>
            <person name="Machado C.R."/>
            <person name="McCulloch R."/>
            <person name="McKenna A."/>
            <person name="Mizuno Y."/>
            <person name="Mottram J.C."/>
            <person name="Nelson S."/>
            <person name="Ochaya S."/>
            <person name="Osoegawa K."/>
            <person name="Pai G."/>
            <person name="Parsons M."/>
            <person name="Pentony M."/>
            <person name="Pettersson U."/>
            <person name="Pop M."/>
            <person name="Ramirez J.L."/>
            <person name="Rinta J."/>
            <person name="Robertson L."/>
            <person name="Salzberg S.L."/>
            <person name="Sanchez D.O."/>
            <person name="Seyler A."/>
            <person name="Sharma R."/>
            <person name="Shetty J."/>
            <person name="Simpson A.J."/>
            <person name="Sisk E."/>
            <person name="Tammi M.T."/>
            <person name="Tarleton R."/>
            <person name="Teixeira S."/>
            <person name="Van Aken S."/>
            <person name="Vogt C."/>
            <person name="Ward P.N."/>
            <person name="Wickstead B."/>
            <person name="Wortman J."/>
            <person name="White O."/>
            <person name="Fraser C.M."/>
            <person name="Stuart K.D."/>
            <person name="Andersson B."/>
        </authorList>
    </citation>
    <scope>NUCLEOTIDE SEQUENCE [LARGE SCALE GENOMIC DNA]</scope>
    <source>
        <strain evidence="3 4">CL Brener</strain>
    </source>
</reference>
<dbReference type="InterPro" id="IPR049942">
    <property type="entry name" value="DML1/Misato"/>
</dbReference>
<organism evidence="3 4">
    <name type="scientific">Trypanosoma cruzi (strain CL Brener)</name>
    <dbReference type="NCBI Taxonomy" id="353153"/>
    <lineage>
        <taxon>Eukaryota</taxon>
        <taxon>Discoba</taxon>
        <taxon>Euglenozoa</taxon>
        <taxon>Kinetoplastea</taxon>
        <taxon>Metakinetoplastina</taxon>
        <taxon>Trypanosomatida</taxon>
        <taxon>Trypanosomatidae</taxon>
        <taxon>Trypanosoma</taxon>
        <taxon>Schizotrypanum</taxon>
    </lineage>
</organism>
<evidence type="ECO:0000256" key="2">
    <source>
        <dbReference type="SAM" id="Phobius"/>
    </source>
</evidence>
<dbReference type="PANTHER" id="PTHR13391:SF0">
    <property type="entry name" value="PROTEIN MISATO HOMOLOG 1"/>
    <property type="match status" value="1"/>
</dbReference>
<feature type="transmembrane region" description="Helical" evidence="2">
    <location>
        <begin position="59"/>
        <end position="76"/>
    </location>
</feature>
<keyword evidence="2" id="KW-0812">Transmembrane</keyword>
<evidence type="ECO:0000313" key="3">
    <source>
        <dbReference type="EMBL" id="EAN87864.1"/>
    </source>
</evidence>
<proteinExistence type="predicted"/>
<evidence type="ECO:0008006" key="5">
    <source>
        <dbReference type="Google" id="ProtNLM"/>
    </source>
</evidence>
<dbReference type="RefSeq" id="XP_809715.1">
    <property type="nucleotide sequence ID" value="XM_804622.1"/>
</dbReference>
<dbReference type="GO" id="GO:0007005">
    <property type="term" value="P:mitochondrion organization"/>
    <property type="evidence" value="ECO:0007669"/>
    <property type="project" value="InterPro"/>
</dbReference>
<name>Q4D5R0_TRYCC</name>
<keyword evidence="2" id="KW-0472">Membrane</keyword>
<dbReference type="PANTHER" id="PTHR13391">
    <property type="entry name" value="MITOCHONDRIAL DISTRIBUTION REGULATOR MISATO"/>
    <property type="match status" value="1"/>
</dbReference>
<feature type="compositionally biased region" description="Basic and acidic residues" evidence="1">
    <location>
        <begin position="181"/>
        <end position="195"/>
    </location>
</feature>
<accession>Q4D5R0</accession>
<dbReference type="STRING" id="353153.Q4D5R0"/>
<dbReference type="PaxDb" id="353153-Q4D5R0"/>
<keyword evidence="2" id="KW-1133">Transmembrane helix</keyword>
<dbReference type="SUPFAM" id="SSF52490">
    <property type="entry name" value="Tubulin nucleotide-binding domain-like"/>
    <property type="match status" value="1"/>
</dbReference>
<dbReference type="GeneID" id="3540371"/>
<dbReference type="AlphaFoldDB" id="Q4D5R0"/>
<dbReference type="EMBL" id="AAHK01000969">
    <property type="protein sequence ID" value="EAN87864.1"/>
    <property type="molecule type" value="Genomic_DNA"/>
</dbReference>
<dbReference type="Proteomes" id="UP000002296">
    <property type="component" value="Unassembled WGS sequence"/>
</dbReference>
<evidence type="ECO:0000313" key="4">
    <source>
        <dbReference type="Proteomes" id="UP000002296"/>
    </source>
</evidence>
<feature type="transmembrane region" description="Helical" evidence="2">
    <location>
        <begin position="30"/>
        <end position="52"/>
    </location>
</feature>
<feature type="region of interest" description="Disordered" evidence="1">
    <location>
        <begin position="173"/>
        <end position="260"/>
    </location>
</feature>
<protein>
    <recommendedName>
        <fullName evidence="5">Tubulin/FtsZ family</fullName>
    </recommendedName>
</protein>
<dbReference type="InterPro" id="IPR036525">
    <property type="entry name" value="Tubulin/FtsZ_GTPase_sf"/>
</dbReference>